<keyword evidence="6" id="KW-1185">Reference proteome</keyword>
<comment type="subcellular location">
    <subcellularLocation>
        <location evidence="1">Nucleus</location>
    </subcellularLocation>
</comment>
<dbReference type="GO" id="GO:0016973">
    <property type="term" value="P:poly(A)+ mRNA export from nucleus"/>
    <property type="evidence" value="ECO:0007669"/>
    <property type="project" value="TreeGrafter"/>
</dbReference>
<evidence type="ECO:0000256" key="3">
    <source>
        <dbReference type="ARBA" id="ARBA00022448"/>
    </source>
</evidence>
<evidence type="ECO:0000313" key="5">
    <source>
        <dbReference type="EMBL" id="EFC42559.1"/>
    </source>
</evidence>
<dbReference type="OMA" id="HIRNDIT"/>
<dbReference type="InterPro" id="IPR015943">
    <property type="entry name" value="WD40/YVTN_repeat-like_dom_sf"/>
</dbReference>
<dbReference type="SUPFAM" id="SSF117289">
    <property type="entry name" value="Nucleoporin domain"/>
    <property type="match status" value="1"/>
</dbReference>
<dbReference type="AlphaFoldDB" id="D2VL55"/>
<dbReference type="RefSeq" id="XP_002675303.1">
    <property type="nucleotide sequence ID" value="XM_002675257.1"/>
</dbReference>
<dbReference type="GO" id="GO:0017056">
    <property type="term" value="F:structural constituent of nuclear pore"/>
    <property type="evidence" value="ECO:0007669"/>
    <property type="project" value="InterPro"/>
</dbReference>
<reference evidence="5 6" key="1">
    <citation type="journal article" date="2010" name="Cell">
        <title>The genome of Naegleria gruberi illuminates early eukaryotic versatility.</title>
        <authorList>
            <person name="Fritz-Laylin L.K."/>
            <person name="Prochnik S.E."/>
            <person name="Ginger M.L."/>
            <person name="Dacks J.B."/>
            <person name="Carpenter M.L."/>
            <person name="Field M.C."/>
            <person name="Kuo A."/>
            <person name="Paredez A."/>
            <person name="Chapman J."/>
            <person name="Pham J."/>
            <person name="Shu S."/>
            <person name="Neupane R."/>
            <person name="Cipriano M."/>
            <person name="Mancuso J."/>
            <person name="Tu H."/>
            <person name="Salamov A."/>
            <person name="Lindquist E."/>
            <person name="Shapiro H."/>
            <person name="Lucas S."/>
            <person name="Grigoriev I.V."/>
            <person name="Cande W.Z."/>
            <person name="Fulton C."/>
            <person name="Rokhsar D.S."/>
            <person name="Dawson S.C."/>
        </authorList>
    </citation>
    <scope>NUCLEOTIDE SEQUENCE [LARGE SCALE GENOMIC DNA]</scope>
    <source>
        <strain evidence="5 6">NEG-M</strain>
    </source>
</reference>
<dbReference type="GO" id="GO:0000972">
    <property type="term" value="P:transcription-dependent tethering of RNA polymerase II gene DNA at nuclear periphery"/>
    <property type="evidence" value="ECO:0007669"/>
    <property type="project" value="TreeGrafter"/>
</dbReference>
<evidence type="ECO:0000256" key="1">
    <source>
        <dbReference type="ARBA" id="ARBA00004123"/>
    </source>
</evidence>
<evidence type="ECO:0000256" key="4">
    <source>
        <dbReference type="ARBA" id="ARBA00023242"/>
    </source>
</evidence>
<keyword evidence="3" id="KW-0813">Transport</keyword>
<dbReference type="InParanoid" id="D2VL55"/>
<dbReference type="GO" id="GO:0006606">
    <property type="term" value="P:protein import into nucleus"/>
    <property type="evidence" value="ECO:0007669"/>
    <property type="project" value="TreeGrafter"/>
</dbReference>
<sequence length="979" mass="112478">MAYPFPAHIRNDITNAGIHHSGITWVLDGDKLYVWNVKKFLLESENSPVLCLENVPLSESDKYFVTILGSSDDHFSIFTCSAQGKFKYWYDLSLNNDDSRFKYEIGNILDFTSFSSDGKLNINCIVNSLSSNNNIYIGTECGHFIEIELLSNGAVNLIKEKKVYGNQNTSSVSNEGLFSWFTSWTKPTTIKYFEPESLLSIQSSKTDLLILTEKCISKYTEQGKDLCWRKDISHELQSLNMIRNYSLRLLDFNFDEQTEQIYLLTCMVPEPLDTARSSSTIEYLLWPIQINDNIVVESPIRLDKCDFSEINSKFYSKCQIMKSCNRLYVHTLNSITVIEDNKIITQCDYNGIISLGDIMIDGLDGCLIDKSGNFKALRIVKLEDSMSLASNCVDQSMDQESDSDPKEAETTLANKVLSNFRKREKISSLNFIRSSVFGPSIVRASQMLVDSIPTSGSLIIDAEMIYYDKLSILILRSLQKKMDEYMDFLQYLVDYQIIENLSEEDLRIILQNGEKLFVCIKLRELQNQLGSKSSQDLIIQAMNLCCEEANFTKSQCNVENFYILVSRVESLIYQIQSEKIISSQTTYNTLSLVNQVFLCFSEGILEFRKVLNRFGTNIKECGSTWTIDKPGLLITRFFEQFERSASNLSASESKSVPQILNQMYEIADFTFSILQTMKEKEVSHFQTFNFEAKRDLIIGTFRKMKDVGEISPKTFALTLAEKYRDFKHLIQIAEENYPTEKERTVKYSHYVKRYKDFATYLLTYLRDSKKYHELLANNWSFRCGEQMASVIEPNSNLKWLHYIQVGNLGEVESSLADLSDDYSQNILPLGELGTTRNRLSLLKLASVANNNFNTANSASYFLKLTYYQAQLATDLAIEEPNQNWANESYKGAVDLLISIYKGIPSDNRVIMENQQKLLDRLLIATDIYCDFYEKETEVEEQTKLDILLNIYTSSFYVSKIEINSRLAKEAYHVLNQHIL</sequence>
<dbReference type="STRING" id="5762.D2VL55"/>
<gene>
    <name evidence="5" type="ORF">NAEGRDRAFT_69667</name>
</gene>
<dbReference type="OrthoDB" id="103454at2759"/>
<dbReference type="PANTHER" id="PTHR13405:SF11">
    <property type="entry name" value="NUCLEAR PORE COMPLEX PROTEIN NUP133"/>
    <property type="match status" value="1"/>
</dbReference>
<protein>
    <submittedName>
        <fullName evidence="5">Nucleoporin Nup133</fullName>
    </submittedName>
</protein>
<proteinExistence type="inferred from homology"/>
<dbReference type="InterPro" id="IPR037624">
    <property type="entry name" value="Nup133-like"/>
</dbReference>
<evidence type="ECO:0000256" key="2">
    <source>
        <dbReference type="ARBA" id="ARBA00005569"/>
    </source>
</evidence>
<dbReference type="GeneID" id="8863119"/>
<accession>D2VL55</accession>
<name>D2VL55_NAEGR</name>
<dbReference type="GO" id="GO:0031080">
    <property type="term" value="C:nuclear pore outer ring"/>
    <property type="evidence" value="ECO:0007669"/>
    <property type="project" value="TreeGrafter"/>
</dbReference>
<keyword evidence="4" id="KW-0539">Nucleus</keyword>
<organism evidence="6">
    <name type="scientific">Naegleria gruberi</name>
    <name type="common">Amoeba</name>
    <dbReference type="NCBI Taxonomy" id="5762"/>
    <lineage>
        <taxon>Eukaryota</taxon>
        <taxon>Discoba</taxon>
        <taxon>Heterolobosea</taxon>
        <taxon>Tetramitia</taxon>
        <taxon>Eutetramitia</taxon>
        <taxon>Vahlkampfiidae</taxon>
        <taxon>Naegleria</taxon>
    </lineage>
</organism>
<evidence type="ECO:0000313" key="6">
    <source>
        <dbReference type="Proteomes" id="UP000006671"/>
    </source>
</evidence>
<dbReference type="VEuPathDB" id="AmoebaDB:NAEGRDRAFT_69667"/>
<dbReference type="KEGG" id="ngr:NAEGRDRAFT_69667"/>
<dbReference type="Gene3D" id="2.130.10.10">
    <property type="entry name" value="YVTN repeat-like/Quinoprotein amine dehydrogenase"/>
    <property type="match status" value="1"/>
</dbReference>
<dbReference type="Proteomes" id="UP000006671">
    <property type="component" value="Unassembled WGS sequence"/>
</dbReference>
<comment type="similarity">
    <text evidence="2">Belongs to the nucleoporin Nup133 family.</text>
</comment>
<dbReference type="EMBL" id="GG738879">
    <property type="protein sequence ID" value="EFC42559.1"/>
    <property type="molecule type" value="Genomic_DNA"/>
</dbReference>
<dbReference type="PANTHER" id="PTHR13405">
    <property type="entry name" value="NUCLEAR PORE COMPLEX PROTEIN NUP133"/>
    <property type="match status" value="1"/>
</dbReference>